<feature type="compositionally biased region" description="Basic and acidic residues" evidence="1">
    <location>
        <begin position="1"/>
        <end position="13"/>
    </location>
</feature>
<feature type="region of interest" description="Disordered" evidence="1">
    <location>
        <begin position="130"/>
        <end position="190"/>
    </location>
</feature>
<feature type="region of interest" description="Disordered" evidence="1">
    <location>
        <begin position="56"/>
        <end position="99"/>
    </location>
</feature>
<evidence type="ECO:0000256" key="1">
    <source>
        <dbReference type="SAM" id="MobiDB-lite"/>
    </source>
</evidence>
<gene>
    <name evidence="2" type="ORF">R1sor_002068</name>
</gene>
<evidence type="ECO:0000313" key="2">
    <source>
        <dbReference type="EMBL" id="KAL3684046.1"/>
    </source>
</evidence>
<keyword evidence="3" id="KW-1185">Reference proteome</keyword>
<feature type="compositionally biased region" description="Acidic residues" evidence="1">
    <location>
        <begin position="130"/>
        <end position="150"/>
    </location>
</feature>
<dbReference type="EMBL" id="JBJQOH010000006">
    <property type="protein sequence ID" value="KAL3684046.1"/>
    <property type="molecule type" value="Genomic_DNA"/>
</dbReference>
<reference evidence="2 3" key="1">
    <citation type="submission" date="2024-09" db="EMBL/GenBank/DDBJ databases">
        <title>Chromosome-scale assembly of Riccia sorocarpa.</title>
        <authorList>
            <person name="Paukszto L."/>
        </authorList>
    </citation>
    <scope>NUCLEOTIDE SEQUENCE [LARGE SCALE GENOMIC DNA]</scope>
    <source>
        <strain evidence="2">LP-2024</strain>
        <tissue evidence="2">Aerial parts of the thallus</tissue>
    </source>
</reference>
<accession>A0ABD3GZQ5</accession>
<dbReference type="AlphaFoldDB" id="A0ABD3GZQ5"/>
<proteinExistence type="predicted"/>
<dbReference type="Proteomes" id="UP001633002">
    <property type="component" value="Unassembled WGS sequence"/>
</dbReference>
<name>A0ABD3GZQ5_9MARC</name>
<sequence length="190" mass="21587">MVSSREEVMEKVKKTPKTMKKGKKRVKIIPHDYEAVVAYIEELENFRQRANIAHPAEESVGLPEDTGLLVGDSQRDQIEDEDSDDMMHDDDNLGEGVTVVKPKPAGFVIPTTSPERKRVYVNLVDVDYESDDDVILEENEPSIDLMDDDTLEGRAKKEENNDIGDTSTQRRSDHQQGENMDMGTQRRSDH</sequence>
<feature type="compositionally biased region" description="Basic and acidic residues" evidence="1">
    <location>
        <begin position="151"/>
        <end position="160"/>
    </location>
</feature>
<feature type="compositionally biased region" description="Basic residues" evidence="1">
    <location>
        <begin position="14"/>
        <end position="24"/>
    </location>
</feature>
<protein>
    <submittedName>
        <fullName evidence="2">Uncharacterized protein</fullName>
    </submittedName>
</protein>
<comment type="caution">
    <text evidence="2">The sequence shown here is derived from an EMBL/GenBank/DDBJ whole genome shotgun (WGS) entry which is preliminary data.</text>
</comment>
<feature type="region of interest" description="Disordered" evidence="1">
    <location>
        <begin position="1"/>
        <end position="24"/>
    </location>
</feature>
<organism evidence="2 3">
    <name type="scientific">Riccia sorocarpa</name>
    <dbReference type="NCBI Taxonomy" id="122646"/>
    <lineage>
        <taxon>Eukaryota</taxon>
        <taxon>Viridiplantae</taxon>
        <taxon>Streptophyta</taxon>
        <taxon>Embryophyta</taxon>
        <taxon>Marchantiophyta</taxon>
        <taxon>Marchantiopsida</taxon>
        <taxon>Marchantiidae</taxon>
        <taxon>Marchantiales</taxon>
        <taxon>Ricciaceae</taxon>
        <taxon>Riccia</taxon>
    </lineage>
</organism>
<evidence type="ECO:0000313" key="3">
    <source>
        <dbReference type="Proteomes" id="UP001633002"/>
    </source>
</evidence>